<dbReference type="EMBL" id="JAANIC010002521">
    <property type="protein sequence ID" value="KAG5344630.1"/>
    <property type="molecule type" value="Genomic_DNA"/>
</dbReference>
<evidence type="ECO:0000256" key="2">
    <source>
        <dbReference type="ARBA" id="ARBA00022737"/>
    </source>
</evidence>
<evidence type="ECO:0000259" key="5">
    <source>
        <dbReference type="Pfam" id="PF00084"/>
    </source>
</evidence>
<evidence type="ECO:0000256" key="4">
    <source>
        <dbReference type="ARBA" id="ARBA00023180"/>
    </source>
</evidence>
<dbReference type="AlphaFoldDB" id="A0A836GJW0"/>
<dbReference type="InterPro" id="IPR050350">
    <property type="entry name" value="Compl-Cell_Adhes-Reg"/>
</dbReference>
<proteinExistence type="predicted"/>
<dbReference type="Gene3D" id="2.10.70.10">
    <property type="entry name" value="Complement Module, domain 1"/>
    <property type="match status" value="2"/>
</dbReference>
<dbReference type="CDD" id="cd00033">
    <property type="entry name" value="CCP"/>
    <property type="match status" value="2"/>
</dbReference>
<evidence type="ECO:0000313" key="7">
    <source>
        <dbReference type="Proteomes" id="UP000669903"/>
    </source>
</evidence>
<dbReference type="PANTHER" id="PTHR19325:SF575">
    <property type="entry name" value="LOCOMOTION-RELATED PROTEIN HIKARU GENKI"/>
    <property type="match status" value="1"/>
</dbReference>
<dbReference type="Pfam" id="PF00084">
    <property type="entry name" value="Sushi"/>
    <property type="match status" value="2"/>
</dbReference>
<name>A0A836GJW0_9HYME</name>
<dbReference type="InterPro" id="IPR000436">
    <property type="entry name" value="Sushi_SCR_CCP_dom"/>
</dbReference>
<feature type="non-terminal residue" evidence="6">
    <location>
        <position position="103"/>
    </location>
</feature>
<gene>
    <name evidence="6" type="primary">Svep1_1</name>
    <name evidence="6" type="ORF">G6Z76_0010886</name>
</gene>
<evidence type="ECO:0000256" key="1">
    <source>
        <dbReference type="ARBA" id="ARBA00022659"/>
    </source>
</evidence>
<keyword evidence="4" id="KW-0325">Glycoprotein</keyword>
<feature type="domain" description="Sushi" evidence="5">
    <location>
        <begin position="59"/>
        <end position="98"/>
    </location>
</feature>
<organism evidence="6 7">
    <name type="scientific">Acromyrmex charruanus</name>
    <dbReference type="NCBI Taxonomy" id="2715315"/>
    <lineage>
        <taxon>Eukaryota</taxon>
        <taxon>Metazoa</taxon>
        <taxon>Ecdysozoa</taxon>
        <taxon>Arthropoda</taxon>
        <taxon>Hexapoda</taxon>
        <taxon>Insecta</taxon>
        <taxon>Pterygota</taxon>
        <taxon>Neoptera</taxon>
        <taxon>Endopterygota</taxon>
        <taxon>Hymenoptera</taxon>
        <taxon>Apocrita</taxon>
        <taxon>Aculeata</taxon>
        <taxon>Formicoidea</taxon>
        <taxon>Formicidae</taxon>
        <taxon>Myrmicinae</taxon>
        <taxon>Acromyrmex</taxon>
    </lineage>
</organism>
<keyword evidence="7" id="KW-1185">Reference proteome</keyword>
<accession>A0A836GJW0</accession>
<keyword evidence="3" id="KW-1015">Disulfide bond</keyword>
<dbReference type="PANTHER" id="PTHR19325">
    <property type="entry name" value="COMPLEMENT COMPONENT-RELATED SUSHI DOMAIN-CONTAINING"/>
    <property type="match status" value="1"/>
</dbReference>
<evidence type="ECO:0000313" key="6">
    <source>
        <dbReference type="EMBL" id="KAG5344630.1"/>
    </source>
</evidence>
<dbReference type="SUPFAM" id="SSF57535">
    <property type="entry name" value="Complement control module/SCR domain"/>
    <property type="match status" value="2"/>
</dbReference>
<protein>
    <submittedName>
        <fullName evidence="6">SVEP1 protein</fullName>
    </submittedName>
</protein>
<feature type="non-terminal residue" evidence="6">
    <location>
        <position position="1"/>
    </location>
</feature>
<keyword evidence="1" id="KW-0768">Sushi</keyword>
<dbReference type="Proteomes" id="UP000669903">
    <property type="component" value="Unassembled WGS sequence"/>
</dbReference>
<keyword evidence="2" id="KW-0677">Repeat</keyword>
<feature type="domain" description="Sushi" evidence="5">
    <location>
        <begin position="3"/>
        <end position="43"/>
    </location>
</feature>
<reference evidence="6" key="1">
    <citation type="submission" date="2020-03" db="EMBL/GenBank/DDBJ databases">
        <title>Relaxed selection underlies rapid genomic changes in the transitions from sociality to social parasitism in ants.</title>
        <authorList>
            <person name="Bi X."/>
        </authorList>
    </citation>
    <scope>NUCLEOTIDE SEQUENCE</scope>
    <source>
        <strain evidence="6">BGI-DK2014a</strain>
        <tissue evidence="6">Whole body</tissue>
    </source>
</reference>
<sequence length="103" mass="11795">LNGAVDYANDTTHLGSEITYSCTKNYRLNGFLRRYCLDNGQWKIWYRDPEKIGVYRKTQVSTDSVGDVAHYSCSCGFYMEGNETRIYLQNGSWSGTTPLLVFI</sequence>
<comment type="caution">
    <text evidence="6">The sequence shown here is derived from an EMBL/GenBank/DDBJ whole genome shotgun (WGS) entry which is preliminary data.</text>
</comment>
<evidence type="ECO:0000256" key="3">
    <source>
        <dbReference type="ARBA" id="ARBA00023157"/>
    </source>
</evidence>
<dbReference type="InterPro" id="IPR035976">
    <property type="entry name" value="Sushi/SCR/CCP_sf"/>
</dbReference>